<organism evidence="1 2">
    <name type="scientific">Boletus edulis BED1</name>
    <dbReference type="NCBI Taxonomy" id="1328754"/>
    <lineage>
        <taxon>Eukaryota</taxon>
        <taxon>Fungi</taxon>
        <taxon>Dikarya</taxon>
        <taxon>Basidiomycota</taxon>
        <taxon>Agaricomycotina</taxon>
        <taxon>Agaricomycetes</taxon>
        <taxon>Agaricomycetidae</taxon>
        <taxon>Boletales</taxon>
        <taxon>Boletineae</taxon>
        <taxon>Boletaceae</taxon>
        <taxon>Boletoideae</taxon>
        <taxon>Boletus</taxon>
    </lineage>
</organism>
<evidence type="ECO:0000313" key="2">
    <source>
        <dbReference type="Proteomes" id="UP001194468"/>
    </source>
</evidence>
<name>A0AAD4BFR3_BOLED</name>
<sequence>MQPNSYPPELVATYNAYAASLGPTPKPEYPILHGQHPLIQVPAGHLPIRIAQFSRGDRSDGHVRLHHWAIFIPTSARRGVGNFYEIGGSLQTGYFNQQVVNNRHLKWDKDERGSHLVGWVAPSALGALETHFSLVPIHQGRPDWNCQTWVVEALRGLNQPYMYAVQMDYGQWFQQMGIVEKAWDVGDA</sequence>
<dbReference type="EMBL" id="WHUW01000093">
    <property type="protein sequence ID" value="KAF8425745.1"/>
    <property type="molecule type" value="Genomic_DNA"/>
</dbReference>
<dbReference type="AlphaFoldDB" id="A0AAD4BFR3"/>
<dbReference type="Pfam" id="PF20174">
    <property type="entry name" value="DUF6540"/>
    <property type="match status" value="1"/>
</dbReference>
<proteinExistence type="predicted"/>
<dbReference type="Proteomes" id="UP001194468">
    <property type="component" value="Unassembled WGS sequence"/>
</dbReference>
<dbReference type="InterPro" id="IPR046670">
    <property type="entry name" value="DUF6540"/>
</dbReference>
<gene>
    <name evidence="1" type="ORF">L210DRAFT_3653129</name>
</gene>
<accession>A0AAD4BFR3</accession>
<evidence type="ECO:0000313" key="1">
    <source>
        <dbReference type="EMBL" id="KAF8425745.1"/>
    </source>
</evidence>
<comment type="caution">
    <text evidence="1">The sequence shown here is derived from an EMBL/GenBank/DDBJ whole genome shotgun (WGS) entry which is preliminary data.</text>
</comment>
<protein>
    <submittedName>
        <fullName evidence="1">Uncharacterized protein</fullName>
    </submittedName>
</protein>
<keyword evidence="2" id="KW-1185">Reference proteome</keyword>
<reference evidence="1" key="1">
    <citation type="submission" date="2019-10" db="EMBL/GenBank/DDBJ databases">
        <authorList>
            <consortium name="DOE Joint Genome Institute"/>
            <person name="Kuo A."/>
            <person name="Miyauchi S."/>
            <person name="Kiss E."/>
            <person name="Drula E."/>
            <person name="Kohler A."/>
            <person name="Sanchez-Garcia M."/>
            <person name="Andreopoulos B."/>
            <person name="Barry K.W."/>
            <person name="Bonito G."/>
            <person name="Buee M."/>
            <person name="Carver A."/>
            <person name="Chen C."/>
            <person name="Cichocki N."/>
            <person name="Clum A."/>
            <person name="Culley D."/>
            <person name="Crous P.W."/>
            <person name="Fauchery L."/>
            <person name="Girlanda M."/>
            <person name="Hayes R."/>
            <person name="Keri Z."/>
            <person name="LaButti K."/>
            <person name="Lipzen A."/>
            <person name="Lombard V."/>
            <person name="Magnuson J."/>
            <person name="Maillard F."/>
            <person name="Morin E."/>
            <person name="Murat C."/>
            <person name="Nolan M."/>
            <person name="Ohm R."/>
            <person name="Pangilinan J."/>
            <person name="Pereira M."/>
            <person name="Perotto S."/>
            <person name="Peter M."/>
            <person name="Riley R."/>
            <person name="Sitrit Y."/>
            <person name="Stielow B."/>
            <person name="Szollosi G."/>
            <person name="Zifcakova L."/>
            <person name="Stursova M."/>
            <person name="Spatafora J.W."/>
            <person name="Tedersoo L."/>
            <person name="Vaario L.-M."/>
            <person name="Yamada A."/>
            <person name="Yan M."/>
            <person name="Wang P."/>
            <person name="Xu J."/>
            <person name="Bruns T."/>
            <person name="Baldrian P."/>
            <person name="Vilgalys R."/>
            <person name="Henrissat B."/>
            <person name="Grigoriev I.V."/>
            <person name="Hibbett D."/>
            <person name="Nagy L.G."/>
            <person name="Martin F.M."/>
        </authorList>
    </citation>
    <scope>NUCLEOTIDE SEQUENCE</scope>
    <source>
        <strain evidence="1">BED1</strain>
    </source>
</reference>
<reference evidence="1" key="2">
    <citation type="journal article" date="2020" name="Nat. Commun.">
        <title>Large-scale genome sequencing of mycorrhizal fungi provides insights into the early evolution of symbiotic traits.</title>
        <authorList>
            <person name="Miyauchi S."/>
            <person name="Kiss E."/>
            <person name="Kuo A."/>
            <person name="Drula E."/>
            <person name="Kohler A."/>
            <person name="Sanchez-Garcia M."/>
            <person name="Morin E."/>
            <person name="Andreopoulos B."/>
            <person name="Barry K.W."/>
            <person name="Bonito G."/>
            <person name="Buee M."/>
            <person name="Carver A."/>
            <person name="Chen C."/>
            <person name="Cichocki N."/>
            <person name="Clum A."/>
            <person name="Culley D."/>
            <person name="Crous P.W."/>
            <person name="Fauchery L."/>
            <person name="Girlanda M."/>
            <person name="Hayes R.D."/>
            <person name="Keri Z."/>
            <person name="LaButti K."/>
            <person name="Lipzen A."/>
            <person name="Lombard V."/>
            <person name="Magnuson J."/>
            <person name="Maillard F."/>
            <person name="Murat C."/>
            <person name="Nolan M."/>
            <person name="Ohm R.A."/>
            <person name="Pangilinan J."/>
            <person name="Pereira M.F."/>
            <person name="Perotto S."/>
            <person name="Peter M."/>
            <person name="Pfister S."/>
            <person name="Riley R."/>
            <person name="Sitrit Y."/>
            <person name="Stielow J.B."/>
            <person name="Szollosi G."/>
            <person name="Zifcakova L."/>
            <person name="Stursova M."/>
            <person name="Spatafora J.W."/>
            <person name="Tedersoo L."/>
            <person name="Vaario L.M."/>
            <person name="Yamada A."/>
            <person name="Yan M."/>
            <person name="Wang P."/>
            <person name="Xu J."/>
            <person name="Bruns T."/>
            <person name="Baldrian P."/>
            <person name="Vilgalys R."/>
            <person name="Dunand C."/>
            <person name="Henrissat B."/>
            <person name="Grigoriev I.V."/>
            <person name="Hibbett D."/>
            <person name="Nagy L.G."/>
            <person name="Martin F.M."/>
        </authorList>
    </citation>
    <scope>NUCLEOTIDE SEQUENCE</scope>
    <source>
        <strain evidence="1">BED1</strain>
    </source>
</reference>